<keyword evidence="2 6" id="KW-0658">Purine biosynthesis</keyword>
<dbReference type="GO" id="GO:0004638">
    <property type="term" value="F:phosphoribosylaminoimidazole carboxylase activity"/>
    <property type="evidence" value="ECO:0007669"/>
    <property type="project" value="InterPro"/>
</dbReference>
<dbReference type="Pfam" id="PF02222">
    <property type="entry name" value="ATP-grasp"/>
    <property type="match status" value="1"/>
</dbReference>
<accession>A0A7K1GFB3</accession>
<dbReference type="PANTHER" id="PTHR11609">
    <property type="entry name" value="PURINE BIOSYNTHESIS PROTEIN 6/7, PUR6/7"/>
    <property type="match status" value="1"/>
</dbReference>
<evidence type="ECO:0000313" key="10">
    <source>
        <dbReference type="Proteomes" id="UP000447545"/>
    </source>
</evidence>
<evidence type="ECO:0000256" key="1">
    <source>
        <dbReference type="ARBA" id="ARBA00022741"/>
    </source>
</evidence>
<keyword evidence="5" id="KW-0456">Lyase</keyword>
<dbReference type="GO" id="GO:0046872">
    <property type="term" value="F:metal ion binding"/>
    <property type="evidence" value="ECO:0007669"/>
    <property type="project" value="InterPro"/>
</dbReference>
<dbReference type="EMBL" id="WJYA01000008">
    <property type="protein sequence ID" value="MTE27992.1"/>
    <property type="molecule type" value="Genomic_DNA"/>
</dbReference>
<gene>
    <name evidence="6 7" type="primary">purK</name>
    <name evidence="9" type="ORF">F1003_13700</name>
</gene>
<dbReference type="Pfam" id="PF17769">
    <property type="entry name" value="PurK_C"/>
    <property type="match status" value="1"/>
</dbReference>
<evidence type="ECO:0000256" key="7">
    <source>
        <dbReference type="RuleBase" id="RU361200"/>
    </source>
</evidence>
<dbReference type="HAMAP" id="MF_01928">
    <property type="entry name" value="PurK"/>
    <property type="match status" value="1"/>
</dbReference>
<dbReference type="SUPFAM" id="SSF56059">
    <property type="entry name" value="Glutathione synthetase ATP-binding domain-like"/>
    <property type="match status" value="1"/>
</dbReference>
<dbReference type="InterPro" id="IPR011761">
    <property type="entry name" value="ATP-grasp"/>
</dbReference>
<dbReference type="Pfam" id="PF22660">
    <property type="entry name" value="RS_preATP-grasp-like"/>
    <property type="match status" value="1"/>
</dbReference>
<feature type="binding site" evidence="6">
    <location>
        <position position="107"/>
    </location>
    <ligand>
        <name>ATP</name>
        <dbReference type="ChEBI" id="CHEBI:30616"/>
    </ligand>
</feature>
<dbReference type="GO" id="GO:0006189">
    <property type="term" value="P:'de novo' IMP biosynthetic process"/>
    <property type="evidence" value="ECO:0007669"/>
    <property type="project" value="UniProtKB-UniRule"/>
</dbReference>
<dbReference type="InterPro" id="IPR011054">
    <property type="entry name" value="Rudment_hybrid_motif"/>
</dbReference>
<evidence type="ECO:0000259" key="8">
    <source>
        <dbReference type="PROSITE" id="PS50975"/>
    </source>
</evidence>
<evidence type="ECO:0000256" key="6">
    <source>
        <dbReference type="HAMAP-Rule" id="MF_01928"/>
    </source>
</evidence>
<dbReference type="SUPFAM" id="SSF51246">
    <property type="entry name" value="Rudiment single hybrid motif"/>
    <property type="match status" value="1"/>
</dbReference>
<comment type="similarity">
    <text evidence="6 7">Belongs to the PurK/PurT family.</text>
</comment>
<comment type="catalytic activity">
    <reaction evidence="6 7">
        <text>5-amino-1-(5-phospho-beta-D-ribosyl)imidazole + hydrogencarbonate + ATP = 5-carboxyamino-1-(5-phospho-D-ribosyl)imidazole + ADP + phosphate + 2 H(+)</text>
        <dbReference type="Rhea" id="RHEA:19317"/>
        <dbReference type="ChEBI" id="CHEBI:15378"/>
        <dbReference type="ChEBI" id="CHEBI:17544"/>
        <dbReference type="ChEBI" id="CHEBI:30616"/>
        <dbReference type="ChEBI" id="CHEBI:43474"/>
        <dbReference type="ChEBI" id="CHEBI:58730"/>
        <dbReference type="ChEBI" id="CHEBI:137981"/>
        <dbReference type="ChEBI" id="CHEBI:456216"/>
        <dbReference type="EC" id="6.3.4.18"/>
    </reaction>
</comment>
<reference evidence="9 10" key="1">
    <citation type="submission" date="2019-11" db="EMBL/GenBank/DDBJ databases">
        <title>Winogradskyella ouciana sp. nov., isolated from the hadal seawater of the Mariana Trench.</title>
        <authorList>
            <person name="Liu R."/>
        </authorList>
    </citation>
    <scope>NUCLEOTIDE SEQUENCE [LARGE SCALE GENOMIC DNA]</scope>
    <source>
        <strain evidence="9 10">ZXX205</strain>
    </source>
</reference>
<dbReference type="Gene3D" id="3.30.470.20">
    <property type="entry name" value="ATP-grasp fold, B domain"/>
    <property type="match status" value="1"/>
</dbReference>
<keyword evidence="1 6" id="KW-0547">Nucleotide-binding</keyword>
<evidence type="ECO:0000256" key="3">
    <source>
        <dbReference type="ARBA" id="ARBA00022793"/>
    </source>
</evidence>
<dbReference type="EC" id="6.3.4.18" evidence="6 7"/>
<feature type="domain" description="ATP-grasp" evidence="8">
    <location>
        <begin position="111"/>
        <end position="297"/>
    </location>
</feature>
<keyword evidence="4 6" id="KW-0067">ATP-binding</keyword>
<dbReference type="NCBIfam" id="TIGR01161">
    <property type="entry name" value="purK"/>
    <property type="match status" value="1"/>
</dbReference>
<dbReference type="AlphaFoldDB" id="A0A7K1GFB3"/>
<evidence type="ECO:0000256" key="2">
    <source>
        <dbReference type="ARBA" id="ARBA00022755"/>
    </source>
</evidence>
<proteinExistence type="inferred from homology"/>
<dbReference type="InterPro" id="IPR003135">
    <property type="entry name" value="ATP-grasp_carboxylate-amine"/>
</dbReference>
<dbReference type="FunFam" id="3.30.470.20:FF:000037">
    <property type="entry name" value="Phosphoribosylaminoimidazole carboxylase, chloroplastic"/>
    <property type="match status" value="1"/>
</dbReference>
<dbReference type="PROSITE" id="PS50975">
    <property type="entry name" value="ATP_GRASP"/>
    <property type="match status" value="1"/>
</dbReference>
<feature type="binding site" evidence="6">
    <location>
        <begin position="267"/>
        <end position="268"/>
    </location>
    <ligand>
        <name>ATP</name>
        <dbReference type="ChEBI" id="CHEBI:30616"/>
    </ligand>
</feature>
<dbReference type="SUPFAM" id="SSF52440">
    <property type="entry name" value="PreATP-grasp domain"/>
    <property type="match status" value="1"/>
</dbReference>
<dbReference type="Gene3D" id="3.30.1490.20">
    <property type="entry name" value="ATP-grasp fold, A domain"/>
    <property type="match status" value="1"/>
</dbReference>
<organism evidence="9 10">
    <name type="scientific">Winogradskyella ouciana</name>
    <dbReference type="NCBI Taxonomy" id="2608631"/>
    <lineage>
        <taxon>Bacteria</taxon>
        <taxon>Pseudomonadati</taxon>
        <taxon>Bacteroidota</taxon>
        <taxon>Flavobacteriia</taxon>
        <taxon>Flavobacteriales</taxon>
        <taxon>Flavobacteriaceae</taxon>
        <taxon>Winogradskyella</taxon>
    </lineage>
</organism>
<name>A0A7K1GFB3_9FLAO</name>
<comment type="pathway">
    <text evidence="6 7">Purine metabolism; IMP biosynthesis via de novo pathway; 5-amino-1-(5-phospho-D-ribosyl)imidazole-4-carboxylate from 5-amino-1-(5-phospho-D-ribosyl)imidazole (N5-CAIR route): step 1/2.</text>
</comment>
<keyword evidence="10" id="KW-1185">Reference proteome</keyword>
<dbReference type="GO" id="GO:0034028">
    <property type="term" value="F:5-(carboxyamino)imidazole ribonucleotide synthase activity"/>
    <property type="evidence" value="ECO:0007669"/>
    <property type="project" value="UniProtKB-UniRule"/>
</dbReference>
<dbReference type="PANTHER" id="PTHR11609:SF5">
    <property type="entry name" value="PHOSPHORIBOSYLAMINOIMIDAZOLE CARBOXYLASE"/>
    <property type="match status" value="1"/>
</dbReference>
<keyword evidence="6 7" id="KW-0436">Ligase</keyword>
<feature type="binding site" evidence="6">
    <location>
        <position position="149"/>
    </location>
    <ligand>
        <name>ATP</name>
        <dbReference type="ChEBI" id="CHEBI:30616"/>
    </ligand>
</feature>
<dbReference type="InterPro" id="IPR040686">
    <property type="entry name" value="PurK_C"/>
</dbReference>
<feature type="binding site" evidence="6">
    <location>
        <begin position="180"/>
        <end position="183"/>
    </location>
    <ligand>
        <name>ATP</name>
        <dbReference type="ChEBI" id="CHEBI:30616"/>
    </ligand>
</feature>
<dbReference type="InterPro" id="IPR013815">
    <property type="entry name" value="ATP_grasp_subdomain_1"/>
</dbReference>
<evidence type="ECO:0000256" key="4">
    <source>
        <dbReference type="ARBA" id="ARBA00022840"/>
    </source>
</evidence>
<dbReference type="InterPro" id="IPR054350">
    <property type="entry name" value="PurT/PurK_preATP-grasp"/>
</dbReference>
<dbReference type="InterPro" id="IPR005875">
    <property type="entry name" value="PurK"/>
</dbReference>
<dbReference type="InterPro" id="IPR016185">
    <property type="entry name" value="PreATP-grasp_dom_sf"/>
</dbReference>
<comment type="subunit">
    <text evidence="6 7">Homodimer.</text>
</comment>
<dbReference type="NCBIfam" id="NF004679">
    <property type="entry name" value="PRK06019.1-5"/>
    <property type="match status" value="1"/>
</dbReference>
<comment type="function">
    <text evidence="6">Catalyzes the ATP-dependent conversion of 5-aminoimidazole ribonucleotide (AIR) and HCO(3)(-) to N5-carboxyaminoimidazole ribonucleotide (N5-CAIR).</text>
</comment>
<dbReference type="RefSeq" id="WP_155090004.1">
    <property type="nucleotide sequence ID" value="NZ_WJYA01000008.1"/>
</dbReference>
<comment type="function">
    <text evidence="7">Catalyzes the ATP-dependent conversion of 5-aminoimidazole ribonucleotide (AIR) and HCO(3)- to N5-carboxyaminoimidazole ribonucleotide (N5-CAIR).</text>
</comment>
<comment type="caution">
    <text evidence="6">Lacks conserved residue(s) required for the propagation of feature annotation.</text>
</comment>
<keyword evidence="3" id="KW-0210">Decarboxylase</keyword>
<dbReference type="Proteomes" id="UP000447545">
    <property type="component" value="Unassembled WGS sequence"/>
</dbReference>
<dbReference type="GO" id="GO:0005829">
    <property type="term" value="C:cytosol"/>
    <property type="evidence" value="ECO:0007669"/>
    <property type="project" value="TreeGrafter"/>
</dbReference>
<evidence type="ECO:0000313" key="9">
    <source>
        <dbReference type="EMBL" id="MTE27992.1"/>
    </source>
</evidence>
<dbReference type="UniPathway" id="UPA00074">
    <property type="reaction ID" value="UER00942"/>
</dbReference>
<protein>
    <recommendedName>
        <fullName evidence="6 7">N5-carboxyaminoimidazole ribonucleotide synthase</fullName>
        <shortName evidence="6 7">N5-CAIR synthase</shortName>
        <ecNumber evidence="6 7">6.3.4.18</ecNumber>
    </recommendedName>
    <alternativeName>
        <fullName evidence="6 7">5-(carboxyamino)imidazole ribonucleotide synthetase</fullName>
    </alternativeName>
</protein>
<feature type="binding site" evidence="6">
    <location>
        <position position="188"/>
    </location>
    <ligand>
        <name>ATP</name>
        <dbReference type="ChEBI" id="CHEBI:30616"/>
    </ligand>
</feature>
<comment type="caution">
    <text evidence="9">The sequence shown here is derived from an EMBL/GenBank/DDBJ whole genome shotgun (WGS) entry which is preliminary data.</text>
</comment>
<evidence type="ECO:0000256" key="5">
    <source>
        <dbReference type="ARBA" id="ARBA00023239"/>
    </source>
</evidence>
<dbReference type="Gene3D" id="3.40.50.20">
    <property type="match status" value="1"/>
</dbReference>
<dbReference type="GO" id="GO:0005524">
    <property type="term" value="F:ATP binding"/>
    <property type="evidence" value="ECO:0007669"/>
    <property type="project" value="UniProtKB-UniRule"/>
</dbReference>
<sequence>MNYFSSNFKLGILGGGQLGKMILYNTRKFDIYTCVLDPSKEAPSRLACDEFTVGDLMDYDTVINFGKNVDVLTIEIENVNVDALETLEDEGVKVFPASKTLRTIQNKATQKLFYRDHNIPTADFSRFAHPSEIEDAVDNGGLSYPFVWKSARFGYDGQGVKVIRHAKDLVDLPNVECIAEKLIPFKNELAVIVARNTEGHLKTYPVVEMEFHPEANQVEYVICPARIPDAIAKKAEFVALKVASAFKHVGLLAVEMFQTEDDEILVNEVAPRPHNSGHYSIEASYTDQFEQHLRCVLGLPLGNTESKVAGVMVNLVGAEGHTGNVLYKNIEDIMAMAGVTPHIYGKKQTRPFRKMGHVTIVDKDIAKAREVAEKVKRTIEVISE</sequence>